<gene>
    <name evidence="3" type="ORF">BDV29DRAFT_193047</name>
</gene>
<name>A0A5N5WT67_9EURO</name>
<dbReference type="InterPro" id="IPR008927">
    <property type="entry name" value="6-PGluconate_DH-like_C_sf"/>
</dbReference>
<dbReference type="OrthoDB" id="435038at2759"/>
<evidence type="ECO:0000256" key="1">
    <source>
        <dbReference type="ARBA" id="ARBA00007598"/>
    </source>
</evidence>
<evidence type="ECO:0000313" key="4">
    <source>
        <dbReference type="Proteomes" id="UP000326565"/>
    </source>
</evidence>
<sequence>MAKNLAAKGSLAAPLIIYNRTAARAHEFLSKNPNTVVATSVQEAVSKADIISTCVGDDAAIYDFVNASVASGSTTAALSNQIQEHGAHFVASSVFGVPTMAKAGQVICILAGPQEAVEQVKPYTTGVIAKSFIDFRNQAPTKAFQLKILGDFFVISMVETTVEGIVVTEKSGLGTNSLHQFLETEPLFAVDLSRKDARHALDLAAKSTATMRVKEHMGAQGDLAGIYGAVREESGLKLENDT</sequence>
<dbReference type="PANTHER" id="PTHR43580">
    <property type="entry name" value="OXIDOREDUCTASE GLYR1-RELATED"/>
    <property type="match status" value="1"/>
</dbReference>
<evidence type="ECO:0000313" key="3">
    <source>
        <dbReference type="EMBL" id="KAB8071778.1"/>
    </source>
</evidence>
<dbReference type="InterPro" id="IPR051265">
    <property type="entry name" value="HIBADH-related_NP60_sf"/>
</dbReference>
<dbReference type="Gene3D" id="3.40.50.720">
    <property type="entry name" value="NAD(P)-binding Rossmann-like Domain"/>
    <property type="match status" value="1"/>
</dbReference>
<dbReference type="Proteomes" id="UP000326565">
    <property type="component" value="Unassembled WGS sequence"/>
</dbReference>
<evidence type="ECO:0000259" key="2">
    <source>
        <dbReference type="Pfam" id="PF03446"/>
    </source>
</evidence>
<keyword evidence="4" id="KW-1185">Reference proteome</keyword>
<dbReference type="GO" id="GO:0050661">
    <property type="term" value="F:NADP binding"/>
    <property type="evidence" value="ECO:0007669"/>
    <property type="project" value="InterPro"/>
</dbReference>
<protein>
    <recommendedName>
        <fullName evidence="2">6-phosphogluconate dehydrogenase NADP-binding domain-containing protein</fullName>
    </recommendedName>
</protein>
<dbReference type="SUPFAM" id="SSF48179">
    <property type="entry name" value="6-phosphogluconate dehydrogenase C-terminal domain-like"/>
    <property type="match status" value="1"/>
</dbReference>
<accession>A0A5N5WT67</accession>
<dbReference type="PANTHER" id="PTHR43580:SF3">
    <property type="entry name" value="6-PHOSPHOGLUCONATE DEHYDROGENASE FAMILY PROTEIN (AFU_ORTHOLOGUE AFUA_2G11600)"/>
    <property type="match status" value="1"/>
</dbReference>
<organism evidence="3 4">
    <name type="scientific">Aspergillus leporis</name>
    <dbReference type="NCBI Taxonomy" id="41062"/>
    <lineage>
        <taxon>Eukaryota</taxon>
        <taxon>Fungi</taxon>
        <taxon>Dikarya</taxon>
        <taxon>Ascomycota</taxon>
        <taxon>Pezizomycotina</taxon>
        <taxon>Eurotiomycetes</taxon>
        <taxon>Eurotiomycetidae</taxon>
        <taxon>Eurotiales</taxon>
        <taxon>Aspergillaceae</taxon>
        <taxon>Aspergillus</taxon>
        <taxon>Aspergillus subgen. Circumdati</taxon>
    </lineage>
</organism>
<comment type="similarity">
    <text evidence="1">Belongs to the HIBADH-related family. NP60 subfamily.</text>
</comment>
<dbReference type="Pfam" id="PF03446">
    <property type="entry name" value="NAD_binding_2"/>
    <property type="match status" value="1"/>
</dbReference>
<dbReference type="AlphaFoldDB" id="A0A5N5WT67"/>
<dbReference type="InterPro" id="IPR006115">
    <property type="entry name" value="6PGDH_NADP-bd"/>
</dbReference>
<dbReference type="EMBL" id="ML732264">
    <property type="protein sequence ID" value="KAB8071778.1"/>
    <property type="molecule type" value="Genomic_DNA"/>
</dbReference>
<dbReference type="InterPro" id="IPR036291">
    <property type="entry name" value="NAD(P)-bd_dom_sf"/>
</dbReference>
<reference evidence="3 4" key="1">
    <citation type="submission" date="2019-04" db="EMBL/GenBank/DDBJ databases">
        <title>Friends and foes A comparative genomics study of 23 Aspergillus species from section Flavi.</title>
        <authorList>
            <consortium name="DOE Joint Genome Institute"/>
            <person name="Kjaerbolling I."/>
            <person name="Vesth T."/>
            <person name="Frisvad J.C."/>
            <person name="Nybo J.L."/>
            <person name="Theobald S."/>
            <person name="Kildgaard S."/>
            <person name="Isbrandt T."/>
            <person name="Kuo A."/>
            <person name="Sato A."/>
            <person name="Lyhne E.K."/>
            <person name="Kogle M.E."/>
            <person name="Wiebenga A."/>
            <person name="Kun R.S."/>
            <person name="Lubbers R.J."/>
            <person name="Makela M.R."/>
            <person name="Barry K."/>
            <person name="Chovatia M."/>
            <person name="Clum A."/>
            <person name="Daum C."/>
            <person name="Haridas S."/>
            <person name="He G."/>
            <person name="LaButti K."/>
            <person name="Lipzen A."/>
            <person name="Mondo S."/>
            <person name="Riley R."/>
            <person name="Salamov A."/>
            <person name="Simmons B.A."/>
            <person name="Magnuson J.K."/>
            <person name="Henrissat B."/>
            <person name="Mortensen U.H."/>
            <person name="Larsen T.O."/>
            <person name="Devries R.P."/>
            <person name="Grigoriev I.V."/>
            <person name="Machida M."/>
            <person name="Baker S.E."/>
            <person name="Andersen M.R."/>
        </authorList>
    </citation>
    <scope>NUCLEOTIDE SEQUENCE [LARGE SCALE GENOMIC DNA]</scope>
    <source>
        <strain evidence="3 4">CBS 151.66</strain>
    </source>
</reference>
<feature type="domain" description="6-phosphogluconate dehydrogenase NADP-binding" evidence="2">
    <location>
        <begin position="1"/>
        <end position="123"/>
    </location>
</feature>
<dbReference type="SUPFAM" id="SSF51735">
    <property type="entry name" value="NAD(P)-binding Rossmann-fold domains"/>
    <property type="match status" value="1"/>
</dbReference>
<proteinExistence type="inferred from homology"/>